<sequence length="207" mass="21556">MVSHSSWEAGPWTPWQPGSALRSQLRCQCLGLPLRLCSGVGWAPPFTSSWSLGAGPPVEPGSWQTSSMSGVETRPSWIRVGPGPVTGDHLRERGEGSEMHRWGTSHEDRAETGVCGPVPEAPEPPGAGGGCAGSSPEPLEGACPGHFNVGLLAAELRGNNSLAVVNYPGCGNLLWPPCDASIPPSLMSGAKAGRVKYLGLKALGFLR</sequence>
<feature type="compositionally biased region" description="Basic and acidic residues" evidence="1">
    <location>
        <begin position="88"/>
        <end position="111"/>
    </location>
</feature>
<dbReference type="Ensembl" id="ENSPPYT00000000160.2">
    <property type="protein sequence ID" value="ENSPPYP00000000147.1"/>
    <property type="gene ID" value="ENSPPYG00000000149.2"/>
</dbReference>
<dbReference type="InParanoid" id="H2N3H6"/>
<dbReference type="Proteomes" id="UP000001595">
    <property type="component" value="Chromosome 1"/>
</dbReference>
<dbReference type="GeneTree" id="ENSGT00860000136121"/>
<evidence type="ECO:0000313" key="2">
    <source>
        <dbReference type="Ensembl" id="ENSPPYP00000000147.1"/>
    </source>
</evidence>
<dbReference type="AlphaFoldDB" id="H2N3H6"/>
<reference evidence="2" key="2">
    <citation type="submission" date="2025-08" db="UniProtKB">
        <authorList>
            <consortium name="Ensembl"/>
        </authorList>
    </citation>
    <scope>IDENTIFICATION</scope>
</reference>
<organism evidence="2 3">
    <name type="scientific">Pongo abelii</name>
    <name type="common">Sumatran orangutan</name>
    <name type="synonym">Pongo pygmaeus abelii</name>
    <dbReference type="NCBI Taxonomy" id="9601"/>
    <lineage>
        <taxon>Eukaryota</taxon>
        <taxon>Metazoa</taxon>
        <taxon>Chordata</taxon>
        <taxon>Craniata</taxon>
        <taxon>Vertebrata</taxon>
        <taxon>Euteleostomi</taxon>
        <taxon>Mammalia</taxon>
        <taxon>Eutheria</taxon>
        <taxon>Euarchontoglires</taxon>
        <taxon>Primates</taxon>
        <taxon>Haplorrhini</taxon>
        <taxon>Catarrhini</taxon>
        <taxon>Hominidae</taxon>
        <taxon>Pongo</taxon>
    </lineage>
</organism>
<protein>
    <submittedName>
        <fullName evidence="2">Uncharacterized protein</fullName>
    </submittedName>
</protein>
<accession>H2N3H6</accession>
<reference evidence="2 3" key="1">
    <citation type="submission" date="2008-02" db="EMBL/GenBank/DDBJ databases">
        <title>A 6x draft sequence assembly of the Pongo pygmaeus abelii genome.</title>
        <authorList>
            <person name="Wilson R.K."/>
            <person name="Mardis E."/>
        </authorList>
    </citation>
    <scope>NUCLEOTIDE SEQUENCE [LARGE SCALE GENOMIC DNA]</scope>
</reference>
<dbReference type="OMA" id="CGNLLWP"/>
<evidence type="ECO:0000256" key="1">
    <source>
        <dbReference type="SAM" id="MobiDB-lite"/>
    </source>
</evidence>
<name>H2N3H6_PONAB</name>
<dbReference type="HOGENOM" id="CLU_1326028_0_0_1"/>
<keyword evidence="3" id="KW-1185">Reference proteome</keyword>
<feature type="region of interest" description="Disordered" evidence="1">
    <location>
        <begin position="58"/>
        <end position="111"/>
    </location>
</feature>
<proteinExistence type="predicted"/>
<evidence type="ECO:0000313" key="3">
    <source>
        <dbReference type="Proteomes" id="UP000001595"/>
    </source>
</evidence>
<reference evidence="2" key="3">
    <citation type="submission" date="2025-09" db="UniProtKB">
        <authorList>
            <consortium name="Ensembl"/>
        </authorList>
    </citation>
    <scope>IDENTIFICATION</scope>
</reference>